<sequence>MALIHETQEENEALELQSISLGLPWRILVFSIVLFAFSIFVYFGLRLGYEAYLSSESNKLDQSIEALSSEVSQQDQQDFVTFYSQLVNLKALFADHRYSTNMFRFLEKYTAPSVYFTSAKGNPAAGSIELQGKANSLDILVSQLAAFDSAPELAQKTIVNQMSFTGQEVGFTLSLFLNNDTLSKL</sequence>
<keyword evidence="1" id="KW-1133">Transmembrane helix</keyword>
<keyword evidence="1" id="KW-0472">Membrane</keyword>
<evidence type="ECO:0000313" key="2">
    <source>
        <dbReference type="EMBL" id="KKT91426.1"/>
    </source>
</evidence>
<gene>
    <name evidence="2" type="ORF">UW92_C0012G0004</name>
</gene>
<evidence type="ECO:0000313" key="3">
    <source>
        <dbReference type="Proteomes" id="UP000033966"/>
    </source>
</evidence>
<organism evidence="2 3">
    <name type="scientific">Candidatus Jorgensenbacteria bacterium GW2011_GWA2_45_13</name>
    <dbReference type="NCBI Taxonomy" id="1618662"/>
    <lineage>
        <taxon>Bacteria</taxon>
        <taxon>Candidatus Joergenseniibacteriota</taxon>
    </lineage>
</organism>
<proteinExistence type="predicted"/>
<protein>
    <recommendedName>
        <fullName evidence="4">Fimbrial assembly family protein</fullName>
    </recommendedName>
</protein>
<accession>A0A0G1L621</accession>
<name>A0A0G1L621_9BACT</name>
<comment type="caution">
    <text evidence="2">The sequence shown here is derived from an EMBL/GenBank/DDBJ whole genome shotgun (WGS) entry which is preliminary data.</text>
</comment>
<keyword evidence="1" id="KW-0812">Transmembrane</keyword>
<reference evidence="2 3" key="1">
    <citation type="journal article" date="2015" name="Nature">
        <title>rRNA introns, odd ribosomes, and small enigmatic genomes across a large radiation of phyla.</title>
        <authorList>
            <person name="Brown C.T."/>
            <person name="Hug L.A."/>
            <person name="Thomas B.C."/>
            <person name="Sharon I."/>
            <person name="Castelle C.J."/>
            <person name="Singh A."/>
            <person name="Wilkins M.J."/>
            <person name="Williams K.H."/>
            <person name="Banfield J.F."/>
        </authorList>
    </citation>
    <scope>NUCLEOTIDE SEQUENCE [LARGE SCALE GENOMIC DNA]</scope>
</reference>
<dbReference type="Proteomes" id="UP000033966">
    <property type="component" value="Unassembled WGS sequence"/>
</dbReference>
<dbReference type="EMBL" id="LCKF01000012">
    <property type="protein sequence ID" value="KKT91426.1"/>
    <property type="molecule type" value="Genomic_DNA"/>
</dbReference>
<evidence type="ECO:0000256" key="1">
    <source>
        <dbReference type="SAM" id="Phobius"/>
    </source>
</evidence>
<dbReference type="AlphaFoldDB" id="A0A0G1L621"/>
<feature type="transmembrane region" description="Helical" evidence="1">
    <location>
        <begin position="23"/>
        <end position="45"/>
    </location>
</feature>
<evidence type="ECO:0008006" key="4">
    <source>
        <dbReference type="Google" id="ProtNLM"/>
    </source>
</evidence>